<dbReference type="OrthoDB" id="8021180at2"/>
<keyword evidence="2" id="KW-0732">Signal</keyword>
<dbReference type="InterPro" id="IPR009642">
    <property type="entry name" value="DUF1236"/>
</dbReference>
<feature type="region of interest" description="Disordered" evidence="1">
    <location>
        <begin position="24"/>
        <end position="43"/>
    </location>
</feature>
<keyword evidence="4" id="KW-1185">Reference proteome</keyword>
<comment type="caution">
    <text evidence="3">The sequence shown here is derived from an EMBL/GenBank/DDBJ whole genome shotgun (WGS) entry which is preliminary data.</text>
</comment>
<evidence type="ECO:0000256" key="1">
    <source>
        <dbReference type="SAM" id="MobiDB-lite"/>
    </source>
</evidence>
<organism evidence="3 4">
    <name type="scientific">Microvirga tunisiensis</name>
    <dbReference type="NCBI Taxonomy" id="2108360"/>
    <lineage>
        <taxon>Bacteria</taxon>
        <taxon>Pseudomonadati</taxon>
        <taxon>Pseudomonadota</taxon>
        <taxon>Alphaproteobacteria</taxon>
        <taxon>Hyphomicrobiales</taxon>
        <taxon>Methylobacteriaceae</taxon>
        <taxon>Microvirga</taxon>
    </lineage>
</organism>
<feature type="chain" id="PRO_5030135769" evidence="2">
    <location>
        <begin position="25"/>
        <end position="121"/>
    </location>
</feature>
<evidence type="ECO:0000313" key="4">
    <source>
        <dbReference type="Proteomes" id="UP000403266"/>
    </source>
</evidence>
<gene>
    <name evidence="3" type="ORF">FS320_36985</name>
</gene>
<dbReference type="RefSeq" id="WP_152717300.1">
    <property type="nucleotide sequence ID" value="NZ_VOSJ01000407.1"/>
</dbReference>
<dbReference type="AlphaFoldDB" id="A0A5N7MU04"/>
<dbReference type="Proteomes" id="UP000403266">
    <property type="component" value="Unassembled WGS sequence"/>
</dbReference>
<name>A0A5N7MU04_9HYPH</name>
<feature type="signal peptide" evidence="2">
    <location>
        <begin position="1"/>
        <end position="24"/>
    </location>
</feature>
<accession>A0A5N7MU04</accession>
<sequence length="121" mass="13006">MLRSSLRLVACGLIALGAVHPAASQPVQGTPVETGGPRPLPPEKQKMILDHVKRSTDLPQASLSEPVRVGMTIPPEIELLGLPQDAATTVPTVTTYNYLIVGDQIAIIEPETRKVIQLVKR</sequence>
<dbReference type="EMBL" id="VOSK01000373">
    <property type="protein sequence ID" value="MPR30461.1"/>
    <property type="molecule type" value="Genomic_DNA"/>
</dbReference>
<protein>
    <submittedName>
        <fullName evidence="3">DUF1236 domain-containing protein</fullName>
    </submittedName>
</protein>
<evidence type="ECO:0000256" key="2">
    <source>
        <dbReference type="SAM" id="SignalP"/>
    </source>
</evidence>
<evidence type="ECO:0000313" key="3">
    <source>
        <dbReference type="EMBL" id="MPR30461.1"/>
    </source>
</evidence>
<dbReference type="Pfam" id="PF06823">
    <property type="entry name" value="DUF1236"/>
    <property type="match status" value="1"/>
</dbReference>
<reference evidence="3 4" key="1">
    <citation type="journal article" date="2019" name="Syst. Appl. Microbiol.">
        <title>Microvirga tunisiensis sp. nov., a root nodule symbiotic bacterium isolated from Lupinus micranthus and L. luteus grown in Northern Tunisia.</title>
        <authorList>
            <person name="Msaddak A."/>
            <person name="Rejili M."/>
            <person name="Duran D."/>
            <person name="Mars M."/>
            <person name="Palacios J.M."/>
            <person name="Ruiz-Argueso T."/>
            <person name="Rey L."/>
            <person name="Imperial J."/>
        </authorList>
    </citation>
    <scope>NUCLEOTIDE SEQUENCE [LARGE SCALE GENOMIC DNA]</scope>
    <source>
        <strain evidence="3 4">Lmie10</strain>
    </source>
</reference>
<proteinExistence type="predicted"/>
<dbReference type="Gene3D" id="3.10.450.160">
    <property type="entry name" value="inner membrane protein cigr"/>
    <property type="match status" value="1"/>
</dbReference>